<reference evidence="2" key="1">
    <citation type="submission" date="2009-10" db="EMBL/GenBank/DDBJ databases">
        <title>Complete sequence of chromosome of Methanocaldococcus vulcanius M7.</title>
        <authorList>
            <consortium name="US DOE Joint Genome Institute"/>
            <person name="Lucas S."/>
            <person name="Copeland A."/>
            <person name="Lapidus A."/>
            <person name="Glavina del Rio T."/>
            <person name="Dalin E."/>
            <person name="Tice H."/>
            <person name="Bruce D."/>
            <person name="Goodwin L."/>
            <person name="Pitluck S."/>
            <person name="Lcollab F.I."/>
            <person name="Brettin T."/>
            <person name="Detter J.C."/>
            <person name="Han C."/>
            <person name="Tapia R."/>
            <person name="Kuske C.R."/>
            <person name="Schmutz J."/>
            <person name="Larimer F."/>
            <person name="Land M."/>
            <person name="Hauser L."/>
            <person name="Kyrpides N."/>
            <person name="Ovchinikova G."/>
            <person name="Sieprawska-Lupa M."/>
            <person name="Whitman W.B."/>
            <person name="Woyke T."/>
        </authorList>
    </citation>
    <scope>NUCLEOTIDE SEQUENCE [LARGE SCALE GENOMIC DNA]</scope>
    <source>
        <strain evidence="2">M7</strain>
    </source>
</reference>
<gene>
    <name evidence="2" type="ordered locus">Metvu_0271</name>
</gene>
<dbReference type="AlphaFoldDB" id="C9REY6"/>
<dbReference type="RefSeq" id="WP_012819682.1">
    <property type="nucleotide sequence ID" value="NC_013407.1"/>
</dbReference>
<dbReference type="GeneID" id="8512600"/>
<dbReference type="HOGENOM" id="CLU_203607_0_0_2"/>
<evidence type="ECO:0000313" key="3">
    <source>
        <dbReference type="Proteomes" id="UP000002063"/>
    </source>
</evidence>
<dbReference type="OrthoDB" id="65985at2157"/>
<accession>C9REY6</accession>
<keyword evidence="1" id="KW-0175">Coiled coil</keyword>
<dbReference type="eggNOG" id="arCOG05091">
    <property type="taxonomic scope" value="Archaea"/>
</dbReference>
<keyword evidence="3" id="KW-1185">Reference proteome</keyword>
<protein>
    <submittedName>
        <fullName evidence="2">Uncharacterized protein</fullName>
    </submittedName>
</protein>
<dbReference type="EMBL" id="CP001787">
    <property type="protein sequence ID" value="ACX72138.1"/>
    <property type="molecule type" value="Genomic_DNA"/>
</dbReference>
<dbReference type="Proteomes" id="UP000002063">
    <property type="component" value="Chromosome"/>
</dbReference>
<dbReference type="STRING" id="579137.Metvu_0271"/>
<organism evidence="2 3">
    <name type="scientific">Methanocaldococcus vulcanius (strain ATCC 700851 / DSM 12094 / M7)</name>
    <name type="common">Methanococcus vulcanius</name>
    <dbReference type="NCBI Taxonomy" id="579137"/>
    <lineage>
        <taxon>Archaea</taxon>
        <taxon>Methanobacteriati</taxon>
        <taxon>Methanobacteriota</taxon>
        <taxon>Methanomada group</taxon>
        <taxon>Methanococci</taxon>
        <taxon>Methanococcales</taxon>
        <taxon>Methanocaldococcaceae</taxon>
        <taxon>Methanocaldococcus</taxon>
    </lineage>
</organism>
<dbReference type="KEGG" id="mvu:Metvu_0271"/>
<evidence type="ECO:0000313" key="2">
    <source>
        <dbReference type="EMBL" id="ACX72138.1"/>
    </source>
</evidence>
<name>C9REY6_METVM</name>
<sequence length="75" mass="9007">MNQKREIELLMFDVLPYISNINYIKEIFEEAESLEDLERKVEELLKVEKDITKKTDLKILLEKIKEAKEKYSKST</sequence>
<evidence type="ECO:0000256" key="1">
    <source>
        <dbReference type="SAM" id="Coils"/>
    </source>
</evidence>
<feature type="coiled-coil region" evidence="1">
    <location>
        <begin position="24"/>
        <end position="54"/>
    </location>
</feature>
<proteinExistence type="predicted"/>